<gene>
    <name evidence="3" type="ORF">CVT24_007954</name>
</gene>
<evidence type="ECO:0000313" key="3">
    <source>
        <dbReference type="EMBL" id="PPQ85962.1"/>
    </source>
</evidence>
<keyword evidence="2" id="KW-0472">Membrane</keyword>
<feature type="compositionally biased region" description="Polar residues" evidence="1">
    <location>
        <begin position="189"/>
        <end position="204"/>
    </location>
</feature>
<evidence type="ECO:0000313" key="4">
    <source>
        <dbReference type="Proteomes" id="UP000284842"/>
    </source>
</evidence>
<dbReference type="EMBL" id="NHTK01004587">
    <property type="protein sequence ID" value="PPQ85962.1"/>
    <property type="molecule type" value="Genomic_DNA"/>
</dbReference>
<keyword evidence="4" id="KW-1185">Reference proteome</keyword>
<protein>
    <submittedName>
        <fullName evidence="3">Uncharacterized protein</fullName>
    </submittedName>
</protein>
<evidence type="ECO:0000256" key="2">
    <source>
        <dbReference type="SAM" id="Phobius"/>
    </source>
</evidence>
<feature type="compositionally biased region" description="Polar residues" evidence="1">
    <location>
        <begin position="311"/>
        <end position="324"/>
    </location>
</feature>
<sequence length="324" mass="35003">TSATVYGLFSWSNISSLVIQYELDGNVTTQSYLIDHATPLYHEKAPVYINTPFFSYESLSPSTHSLKVTVKEIFNTSFRFDYITYAPSFSTLSSRTNPNPNPVSSATVASLDQGDNYMELKVIIGSVIGGLALLALALACLVCWNRRLNARARIGVSKVDKAANDAPHTQEQPRIQDAHKLVHISTAPLPSQFTSPPASTSPLTVSPYPPEKISDYRSSSPGTAFPVLEHAPATTVSPYPSEKVPDISTMPRENPRATNHAIAKASHSEDLEPGSANEVSQPADSSDVVPSNTGCDYLSSSTTPAGLVMFNETSSRPPSYTRSY</sequence>
<dbReference type="AlphaFoldDB" id="A0A409X5F7"/>
<feature type="transmembrane region" description="Helical" evidence="2">
    <location>
        <begin position="122"/>
        <end position="144"/>
    </location>
</feature>
<proteinExistence type="predicted"/>
<dbReference type="Proteomes" id="UP000284842">
    <property type="component" value="Unassembled WGS sequence"/>
</dbReference>
<feature type="region of interest" description="Disordered" evidence="1">
    <location>
        <begin position="189"/>
        <end position="324"/>
    </location>
</feature>
<comment type="caution">
    <text evidence="3">The sequence shown here is derived from an EMBL/GenBank/DDBJ whole genome shotgun (WGS) entry which is preliminary data.</text>
</comment>
<feature type="non-terminal residue" evidence="3">
    <location>
        <position position="1"/>
    </location>
</feature>
<keyword evidence="2" id="KW-1133">Transmembrane helix</keyword>
<accession>A0A409X5F7</accession>
<evidence type="ECO:0000256" key="1">
    <source>
        <dbReference type="SAM" id="MobiDB-lite"/>
    </source>
</evidence>
<keyword evidence="2" id="KW-0812">Transmembrane</keyword>
<feature type="compositionally biased region" description="Polar residues" evidence="1">
    <location>
        <begin position="277"/>
        <end position="304"/>
    </location>
</feature>
<dbReference type="OrthoDB" id="3126820at2759"/>
<dbReference type="InParanoid" id="A0A409X5F7"/>
<organism evidence="3 4">
    <name type="scientific">Panaeolus cyanescens</name>
    <dbReference type="NCBI Taxonomy" id="181874"/>
    <lineage>
        <taxon>Eukaryota</taxon>
        <taxon>Fungi</taxon>
        <taxon>Dikarya</taxon>
        <taxon>Basidiomycota</taxon>
        <taxon>Agaricomycotina</taxon>
        <taxon>Agaricomycetes</taxon>
        <taxon>Agaricomycetidae</taxon>
        <taxon>Agaricales</taxon>
        <taxon>Agaricineae</taxon>
        <taxon>Galeropsidaceae</taxon>
        <taxon>Panaeolus</taxon>
    </lineage>
</organism>
<name>A0A409X5F7_9AGAR</name>
<reference evidence="3 4" key="1">
    <citation type="journal article" date="2018" name="Evol. Lett.">
        <title>Horizontal gene cluster transfer increased hallucinogenic mushroom diversity.</title>
        <authorList>
            <person name="Reynolds H.T."/>
            <person name="Vijayakumar V."/>
            <person name="Gluck-Thaler E."/>
            <person name="Korotkin H.B."/>
            <person name="Matheny P.B."/>
            <person name="Slot J.C."/>
        </authorList>
    </citation>
    <scope>NUCLEOTIDE SEQUENCE [LARGE SCALE GENOMIC DNA]</scope>
    <source>
        <strain evidence="3 4">2629</strain>
    </source>
</reference>